<dbReference type="RefSeq" id="WP_122246127.1">
    <property type="nucleotide sequence ID" value="NZ_RBOM01000052.1"/>
</dbReference>
<gene>
    <name evidence="2" type="ORF">ALQ74_02187</name>
</gene>
<sequence>MMSKVTIDVGNEFSDMPFGRDDKDGDDNGYRFRKDILLKALENYEYVVIDLSNVLGCPSSFSDEAFAGLVIYENFSKEDVLRRISFITEFESIKTNITKYILEAKPANPKK</sequence>
<dbReference type="InterPro" id="IPR025474">
    <property type="entry name" value="DUF4325"/>
</dbReference>
<evidence type="ECO:0000313" key="3">
    <source>
        <dbReference type="Proteomes" id="UP000279057"/>
    </source>
</evidence>
<comment type="caution">
    <text evidence="2">The sequence shown here is derived from an EMBL/GenBank/DDBJ whole genome shotgun (WGS) entry which is preliminary data.</text>
</comment>
<evidence type="ECO:0000259" key="1">
    <source>
        <dbReference type="Pfam" id="PF14213"/>
    </source>
</evidence>
<dbReference type="AlphaFoldDB" id="A0A3M6E244"/>
<dbReference type="Pfam" id="PF14213">
    <property type="entry name" value="DUF4325"/>
    <property type="match status" value="1"/>
</dbReference>
<accession>A0A3M6E244</accession>
<dbReference type="Proteomes" id="UP000279057">
    <property type="component" value="Unassembled WGS sequence"/>
</dbReference>
<organism evidence="2 3">
    <name type="scientific">Pseudomonas savastanoi pv. glycinea</name>
    <name type="common">Pseudomonas syringae pv. glycinea</name>
    <dbReference type="NCBI Taxonomy" id="318"/>
    <lineage>
        <taxon>Bacteria</taxon>
        <taxon>Pseudomonadati</taxon>
        <taxon>Pseudomonadota</taxon>
        <taxon>Gammaproteobacteria</taxon>
        <taxon>Pseudomonadales</taxon>
        <taxon>Pseudomonadaceae</taxon>
        <taxon>Pseudomonas</taxon>
    </lineage>
</organism>
<feature type="domain" description="DUF4325" evidence="1">
    <location>
        <begin position="29"/>
        <end position="88"/>
    </location>
</feature>
<reference evidence="2 3" key="1">
    <citation type="submission" date="2018-08" db="EMBL/GenBank/DDBJ databases">
        <title>Recombination of ecologically and evolutionarily significant loci maintains genetic cohesion in the Pseudomonas syringae species complex.</title>
        <authorList>
            <person name="Dillon M."/>
            <person name="Thakur S."/>
            <person name="Almeida R.N.D."/>
            <person name="Weir B.S."/>
            <person name="Guttman D.S."/>
        </authorList>
    </citation>
    <scope>NUCLEOTIDE SEQUENCE [LARGE SCALE GENOMIC DNA]</scope>
    <source>
        <strain evidence="2 3">ICMP 4332</strain>
    </source>
</reference>
<protein>
    <recommendedName>
        <fullName evidence="1">DUF4325 domain-containing protein</fullName>
    </recommendedName>
</protein>
<name>A0A3M6E244_PSESG</name>
<proteinExistence type="predicted"/>
<dbReference type="EMBL" id="RBOM01000052">
    <property type="protein sequence ID" value="RMM67363.1"/>
    <property type="molecule type" value="Genomic_DNA"/>
</dbReference>
<evidence type="ECO:0000313" key="2">
    <source>
        <dbReference type="EMBL" id="RMM67363.1"/>
    </source>
</evidence>